<evidence type="ECO:0000313" key="3">
    <source>
        <dbReference type="EMBL" id="MBP1951079.1"/>
    </source>
</evidence>
<evidence type="ECO:0000259" key="2">
    <source>
        <dbReference type="PROSITE" id="PS50936"/>
    </source>
</evidence>
<reference evidence="3 4" key="1">
    <citation type="submission" date="2021-03" db="EMBL/GenBank/DDBJ databases">
        <title>Genomic Encyclopedia of Type Strains, Phase IV (KMG-IV): sequencing the most valuable type-strain genomes for metagenomic binning, comparative biology and taxonomic classification.</title>
        <authorList>
            <person name="Goeker M."/>
        </authorList>
    </citation>
    <scope>NUCLEOTIDE SEQUENCE [LARGE SCALE GENOMIC DNA]</scope>
    <source>
        <strain evidence="3 4">DSM 22420</strain>
    </source>
</reference>
<evidence type="ECO:0000313" key="4">
    <source>
        <dbReference type="Proteomes" id="UP001519348"/>
    </source>
</evidence>
<keyword evidence="1 3" id="KW-0378">Hydrolase</keyword>
<comment type="similarity">
    <text evidence="1">Belongs to the TRAFAC class YlqF/YawG GTPase family. RsgA subfamily.</text>
</comment>
<feature type="binding site" evidence="1">
    <location>
        <begin position="141"/>
        <end position="144"/>
    </location>
    <ligand>
        <name>GTP</name>
        <dbReference type="ChEBI" id="CHEBI:37565"/>
    </ligand>
</feature>
<proteinExistence type="inferred from homology"/>
<keyword evidence="1" id="KW-0862">Zinc</keyword>
<dbReference type="NCBIfam" id="TIGR00157">
    <property type="entry name" value="ribosome small subunit-dependent GTPase A"/>
    <property type="match status" value="1"/>
</dbReference>
<comment type="function">
    <text evidence="1">One of several proteins that assist in the late maturation steps of the functional core of the 30S ribosomal subunit. Helps release RbfA from mature subunits. May play a role in the assembly of ribosomal proteins into the subunit. Circularly permuted GTPase that catalyzes slow GTP hydrolysis, GTPase activity is stimulated by the 30S ribosomal subunit.</text>
</comment>
<keyword evidence="1" id="KW-0694">RNA-binding</keyword>
<feature type="binding site" evidence="1">
    <location>
        <position position="278"/>
    </location>
    <ligand>
        <name>Zn(2+)</name>
        <dbReference type="ChEBI" id="CHEBI:29105"/>
    </ligand>
</feature>
<comment type="subcellular location">
    <subcellularLocation>
        <location evidence="1">Cytoplasm</location>
    </subcellularLocation>
</comment>
<accession>A0ABS4HK21</accession>
<protein>
    <recommendedName>
        <fullName evidence="1">Small ribosomal subunit biogenesis GTPase RsgA</fullName>
        <ecNumber evidence="1">3.6.1.-</ecNumber>
    </recommendedName>
</protein>
<feature type="binding site" evidence="1">
    <location>
        <begin position="193"/>
        <end position="201"/>
    </location>
    <ligand>
        <name>GTP</name>
        <dbReference type="ChEBI" id="CHEBI:37565"/>
    </ligand>
</feature>
<sequence>MYGINNYKNELNIAEEVNIGRVIEKTNYIYTIADSNYEFKKAETVSNLKSNEVFVGDFVEYTLFDDYNLITSVKPRLNSVTKKASYAAKSFHEAENEQLLAANVDQLFVLIAADQRFTLSKFERYVFTFQQDNIDMHVLISKGDFEDLAEDIKQKILSVYPNFKVTVFSNLREESLIDIKKLFLKDKTSLLIGASGAGKSTLINNLLNDYKMNTNEVRIDGKGKHTTTTTKMFYSDNLKSYIIDSPGFKTISTTRDIDKSVLFEDIQKLSLDCKFNDCTHTHEPKCAVLNAIENGEMSEAYYKRYKENLRVAKGQLRHEQRKKVK</sequence>
<comment type="caution">
    <text evidence="3">The sequence shown here is derived from an EMBL/GenBank/DDBJ whole genome shotgun (WGS) entry which is preliminary data.</text>
</comment>
<evidence type="ECO:0000256" key="1">
    <source>
        <dbReference type="HAMAP-Rule" id="MF_01820"/>
    </source>
</evidence>
<dbReference type="RefSeq" id="WP_186090644.1">
    <property type="nucleotide sequence ID" value="NZ_BMCN01000001.1"/>
</dbReference>
<keyword evidence="1" id="KW-0699">rRNA-binding</keyword>
<dbReference type="Gene3D" id="1.10.40.50">
    <property type="entry name" value="Probable gtpase engc, domain 3"/>
    <property type="match status" value="1"/>
</dbReference>
<name>A0ABS4HK21_9STAP</name>
<keyword evidence="1" id="KW-0547">Nucleotide-binding</keyword>
<keyword evidence="4" id="KW-1185">Reference proteome</keyword>
<dbReference type="InterPro" id="IPR027417">
    <property type="entry name" value="P-loop_NTPase"/>
</dbReference>
<gene>
    <name evidence="1" type="primary">rsgA</name>
    <name evidence="3" type="ORF">J2Z27_000105</name>
</gene>
<dbReference type="SUPFAM" id="SSF52540">
    <property type="entry name" value="P-loop containing nucleoside triphosphate hydrolases"/>
    <property type="match status" value="1"/>
</dbReference>
<organism evidence="3 4">
    <name type="scientific">Jeotgalicoccus aerolatus</name>
    <dbReference type="NCBI Taxonomy" id="709510"/>
    <lineage>
        <taxon>Bacteria</taxon>
        <taxon>Bacillati</taxon>
        <taxon>Bacillota</taxon>
        <taxon>Bacilli</taxon>
        <taxon>Bacillales</taxon>
        <taxon>Staphylococcaceae</taxon>
        <taxon>Jeotgalicoccus</taxon>
    </lineage>
</organism>
<dbReference type="Pfam" id="PF03193">
    <property type="entry name" value="RsgA_GTPase"/>
    <property type="match status" value="1"/>
</dbReference>
<dbReference type="PANTHER" id="PTHR32120">
    <property type="entry name" value="SMALL RIBOSOMAL SUBUNIT BIOGENESIS GTPASE RSGA"/>
    <property type="match status" value="1"/>
</dbReference>
<dbReference type="EMBL" id="JAGGKN010000001">
    <property type="protein sequence ID" value="MBP1951079.1"/>
    <property type="molecule type" value="Genomic_DNA"/>
</dbReference>
<keyword evidence="1" id="KW-0479">Metal-binding</keyword>
<keyword evidence="1" id="KW-0963">Cytoplasm</keyword>
<keyword evidence="1" id="KW-0690">Ribosome biogenesis</keyword>
<comment type="cofactor">
    <cofactor evidence="1">
        <name>Zn(2+)</name>
        <dbReference type="ChEBI" id="CHEBI:29105"/>
    </cofactor>
    <text evidence="1">Binds 1 zinc ion per subunit.</text>
</comment>
<feature type="binding site" evidence="1">
    <location>
        <position position="286"/>
    </location>
    <ligand>
        <name>Zn(2+)</name>
        <dbReference type="ChEBI" id="CHEBI:29105"/>
    </ligand>
</feature>
<feature type="domain" description="EngC GTPase" evidence="2">
    <location>
        <begin position="102"/>
        <end position="249"/>
    </location>
</feature>
<feature type="binding site" evidence="1">
    <location>
        <position position="280"/>
    </location>
    <ligand>
        <name>Zn(2+)</name>
        <dbReference type="ChEBI" id="CHEBI:29105"/>
    </ligand>
</feature>
<keyword evidence="1" id="KW-0342">GTP-binding</keyword>
<dbReference type="EC" id="3.6.1.-" evidence="1"/>
<dbReference type="InterPro" id="IPR010914">
    <property type="entry name" value="RsgA_GTPase_dom"/>
</dbReference>
<feature type="binding site" evidence="1">
    <location>
        <position position="273"/>
    </location>
    <ligand>
        <name>Zn(2+)</name>
        <dbReference type="ChEBI" id="CHEBI:29105"/>
    </ligand>
</feature>
<dbReference type="Gene3D" id="3.40.50.300">
    <property type="entry name" value="P-loop containing nucleotide triphosphate hydrolases"/>
    <property type="match status" value="1"/>
</dbReference>
<dbReference type="InterPro" id="IPR004881">
    <property type="entry name" value="Ribosome_biogen_GTPase_RsgA"/>
</dbReference>
<comment type="subunit">
    <text evidence="1">Monomer. Associates with 30S ribosomal subunit, binds 16S rRNA.</text>
</comment>
<dbReference type="HAMAP" id="MF_01820">
    <property type="entry name" value="GTPase_RsgA"/>
    <property type="match status" value="1"/>
</dbReference>
<dbReference type="PROSITE" id="PS50936">
    <property type="entry name" value="ENGC_GTPASE"/>
    <property type="match status" value="1"/>
</dbReference>
<dbReference type="Proteomes" id="UP001519348">
    <property type="component" value="Unassembled WGS sequence"/>
</dbReference>
<dbReference type="GO" id="GO:0016787">
    <property type="term" value="F:hydrolase activity"/>
    <property type="evidence" value="ECO:0007669"/>
    <property type="project" value="UniProtKB-KW"/>
</dbReference>
<dbReference type="PANTHER" id="PTHR32120:SF11">
    <property type="entry name" value="SMALL RIBOSOMAL SUBUNIT BIOGENESIS GTPASE RSGA 1, MITOCHONDRIAL-RELATED"/>
    <property type="match status" value="1"/>
</dbReference>